<dbReference type="Pfam" id="PF12640">
    <property type="entry name" value="UPF0489"/>
    <property type="match status" value="1"/>
</dbReference>
<reference evidence="4" key="1">
    <citation type="submission" date="2017-02" db="UniProtKB">
        <authorList>
            <consortium name="WormBaseParasite"/>
        </authorList>
    </citation>
    <scope>IDENTIFICATION</scope>
</reference>
<organism evidence="4">
    <name type="scientific">Hymenolepis diminuta</name>
    <name type="common">Rat tapeworm</name>
    <dbReference type="NCBI Taxonomy" id="6216"/>
    <lineage>
        <taxon>Eukaryota</taxon>
        <taxon>Metazoa</taxon>
        <taxon>Spiralia</taxon>
        <taxon>Lophotrochozoa</taxon>
        <taxon>Platyhelminthes</taxon>
        <taxon>Cestoda</taxon>
        <taxon>Eucestoda</taxon>
        <taxon>Cyclophyllidea</taxon>
        <taxon>Hymenolepididae</taxon>
        <taxon>Hymenolepis</taxon>
    </lineage>
</organism>
<dbReference type="PANTHER" id="PTHR13225:SF3">
    <property type="entry name" value="UPF0489 PROTEIN C5ORF22"/>
    <property type="match status" value="1"/>
</dbReference>
<evidence type="ECO:0000313" key="4">
    <source>
        <dbReference type="WBParaSite" id="HDID_0000725701-mRNA-1"/>
    </source>
</evidence>
<evidence type="ECO:0000256" key="1">
    <source>
        <dbReference type="ARBA" id="ARBA00007099"/>
    </source>
</evidence>
<dbReference type="EMBL" id="UYSG01010919">
    <property type="protein sequence ID" value="VDL59573.1"/>
    <property type="molecule type" value="Genomic_DNA"/>
</dbReference>
<dbReference type="InterPro" id="IPR024131">
    <property type="entry name" value="UPF0489"/>
</dbReference>
<accession>A0A0R3SQB7</accession>
<dbReference type="Proteomes" id="UP000274504">
    <property type="component" value="Unassembled WGS sequence"/>
</dbReference>
<dbReference type="WBParaSite" id="HDID_0000725701-mRNA-1">
    <property type="protein sequence ID" value="HDID_0000725701-mRNA-1"/>
    <property type="gene ID" value="HDID_0000725701"/>
</dbReference>
<sequence>MKSLKLLQALFIRSSLQKVALRSTFSLILRQNLCTSTPKLISNKRGHLAPIESIPSSIVVPPEELLNYITSERRSLDQLLNIDIRNFPPELRLTCLEAVLQTAMFAPSCLSPIDRYTIAVANSLGIDPSSTAVLAFLPPFFVFSSNSAWLSDPRFHLLFLSTVAGARTLSRPRLLVLAACLRQIPEESKVKSKSLASVLRLITHQINECSPSELVYIGSLLRSLPRKSGEGDSSLAIEADLLRDALNKHLFSRLAEMESLGLLPFLRLAHDFGEDLSPSKADRLRFTATLETVISTRLKEQNLFTLCLLCAAMQKMQTFRPGLVRRCMGQIRRKLHLTSNYPTTEQSGWVAGALAAMANLAMGTSNVHNSRAIFSADQFCLLPCELSLEHSESDPPASNHTFQGLDIHPLFTADWSRQLLFDVGDYVIERFKSGSCDSDSAKRVALALLLLGVRHEKLLELQNSVVKDYADLLISRPSYLLAPKELAAFEEPNKYCPSKSLKLVSHLPRVDWQFYYELADVVKSNSFSNLTSRQKELLKAYVNLKKPIIEDFMTHLHQRVSAIPGFEVLPFHIVQTESGDQLFADLVVRKVSSVHPMTTKYALCFLLWKRDDLVPQPFGSLLASYSNKTVIPVVPNIYCDWLSTQEFNNRRDVFLKQLAQKLADADGVSTEATKALPLRCSPYEEDDDRKKTFKNQMEIVNQLSCIIWIILAYIMLEAQGTNEDIPVFIEEEHHEVIPHWVRAVKENGWNKADLVHIDGHTDMDYPDILEGLPLGRIPQSVEEISAMMQRNDQFIQAAILGNLLRSAYIILPTWTNSINVAYNASIGLTPTNFTDSNQLCLCLANSKSEEDCRIKSITAEEFESHLPSDACSPRLASYRLVELTSWRAASGTLREQINKNSTPAPLIIDIDEDFFGVQLPSSPLLQQGWELIDILHMSYPLEGIFCPSEELSGAEELEIDSWFQKTVQSFKKAGCFSKSHCLHFYDNSSLPFPCQEEIFKTVSSMDPRWRCKNIEEVTFNMRRLVMLLSYYPYHYLDALMEVGICLEVASRSYKIQPRIHFCLGHNFPGASVVPEYNPPYEEIIELARNMTRILKATLPRRPAVITIARSIRDGYSIRKNFPLVETIIKMVLKRVYNLTDEDFHYSDYLAGGQKSWGDRYQQTIEIV</sequence>
<gene>
    <name evidence="2" type="ORF">HDID_LOCUS7255</name>
</gene>
<protein>
    <submittedName>
        <fullName evidence="4">RAP domain-containing protein</fullName>
    </submittedName>
</protein>
<evidence type="ECO:0000313" key="3">
    <source>
        <dbReference type="Proteomes" id="UP000274504"/>
    </source>
</evidence>
<dbReference type="PANTHER" id="PTHR13225">
    <property type="entry name" value="MISEXPRESSION SUPPRESSOR OF RAS 6"/>
    <property type="match status" value="1"/>
</dbReference>
<name>A0A0R3SQB7_HYMDI</name>
<evidence type="ECO:0000313" key="2">
    <source>
        <dbReference type="EMBL" id="VDL59573.1"/>
    </source>
</evidence>
<comment type="similarity">
    <text evidence="1">Belongs to the UPF0489 family.</text>
</comment>
<dbReference type="AlphaFoldDB" id="A0A0R3SQB7"/>
<proteinExistence type="inferred from homology"/>
<reference evidence="2 3" key="2">
    <citation type="submission" date="2018-11" db="EMBL/GenBank/DDBJ databases">
        <authorList>
            <consortium name="Pathogen Informatics"/>
        </authorList>
    </citation>
    <scope>NUCLEOTIDE SEQUENCE [LARGE SCALE GENOMIC DNA]</scope>
</reference>
<dbReference type="OrthoDB" id="6242525at2759"/>